<proteinExistence type="predicted"/>
<accession>Q1GXH8</accession>
<dbReference type="HOGENOM" id="CLU_002017_3_0_4"/>
<gene>
    <name evidence="5" type="ordered locus">Mfla_0118</name>
</gene>
<feature type="domain" description="CobN/magnesium chelatase" evidence="4">
    <location>
        <begin position="842"/>
        <end position="1295"/>
    </location>
</feature>
<keyword evidence="2" id="KW-1133">Transmembrane helix</keyword>
<feature type="domain" description="CobN/magnesium chelatase" evidence="4">
    <location>
        <begin position="587"/>
        <end position="841"/>
    </location>
</feature>
<dbReference type="eggNOG" id="COG1429">
    <property type="taxonomic scope" value="Bacteria"/>
</dbReference>
<reference evidence="5 6" key="1">
    <citation type="submission" date="2006-03" db="EMBL/GenBank/DDBJ databases">
        <title>Complete sequence of Methylobacillus flagellatus KT.</title>
        <authorList>
            <consortium name="US DOE Joint Genome Institute"/>
            <person name="Copeland A."/>
            <person name="Lucas S."/>
            <person name="Lapidus A."/>
            <person name="Barry K."/>
            <person name="Detter J.C."/>
            <person name="Glavina del Rio T."/>
            <person name="Hammon N."/>
            <person name="Israni S."/>
            <person name="Dalin E."/>
            <person name="Tice H."/>
            <person name="Pitluck S."/>
            <person name="Brettin T."/>
            <person name="Bruce D."/>
            <person name="Han C."/>
            <person name="Tapia R."/>
            <person name="Saunders E."/>
            <person name="Gilna P."/>
            <person name="Schmutz J."/>
            <person name="Larimer F."/>
            <person name="Land M."/>
            <person name="Kyrpides N."/>
            <person name="Anderson I."/>
            <person name="Richardson P."/>
        </authorList>
    </citation>
    <scope>NUCLEOTIDE SEQUENCE [LARGE SCALE GENOMIC DNA]</scope>
    <source>
        <strain evidence="6">KT / ATCC 51484 / DSM 6875</strain>
    </source>
</reference>
<dbReference type="CDD" id="cd10150">
    <property type="entry name" value="CobN_like"/>
    <property type="match status" value="1"/>
</dbReference>
<dbReference type="EMBL" id="CP000284">
    <property type="protein sequence ID" value="ABE48389.1"/>
    <property type="molecule type" value="Genomic_DNA"/>
</dbReference>
<dbReference type="Pfam" id="PF02514">
    <property type="entry name" value="CobN-Mg_chel"/>
    <property type="match status" value="3"/>
</dbReference>
<evidence type="ECO:0000256" key="3">
    <source>
        <dbReference type="SAM" id="SignalP"/>
    </source>
</evidence>
<dbReference type="GO" id="GO:0051116">
    <property type="term" value="F:cobaltochelatase activity"/>
    <property type="evidence" value="ECO:0007669"/>
    <property type="project" value="UniProtKB-EC"/>
</dbReference>
<protein>
    <submittedName>
        <fullName evidence="5">Cobaltochelatase CobN subunit</fullName>
        <ecNumber evidence="5">6.6.1.2</ecNumber>
    </submittedName>
</protein>
<keyword evidence="2" id="KW-0472">Membrane</keyword>
<evidence type="ECO:0000313" key="6">
    <source>
        <dbReference type="Proteomes" id="UP000002440"/>
    </source>
</evidence>
<feature type="signal peptide" evidence="3">
    <location>
        <begin position="1"/>
        <end position="22"/>
    </location>
</feature>
<feature type="chain" id="PRO_5004189732" evidence="3">
    <location>
        <begin position="23"/>
        <end position="1441"/>
    </location>
</feature>
<dbReference type="OrthoDB" id="9757976at2"/>
<dbReference type="PANTHER" id="PTHR44119">
    <property type="entry name" value="MAGNESIUM-CHELATASE SUBUNIT CHLH, CHLOROPLASTIC"/>
    <property type="match status" value="1"/>
</dbReference>
<dbReference type="Proteomes" id="UP000002440">
    <property type="component" value="Chromosome"/>
</dbReference>
<evidence type="ECO:0000313" key="5">
    <source>
        <dbReference type="EMBL" id="ABE48389.1"/>
    </source>
</evidence>
<feature type="compositionally biased region" description="Low complexity" evidence="1">
    <location>
        <begin position="1369"/>
        <end position="1386"/>
    </location>
</feature>
<sequence length="1441" mass="157634">MRRLFSTLLGIALIISQGPVQAATLFGVVSDRTAPAAAMAAQHALQQQSGTQDRIILRTHSQLLAADSQTLQGWLRSADAVFAVAAYGEASQQLQFQLQQIGARQPHTFIAFNGESALSLQSRWQGEAVSSFSHAKSLTLTQNQLSEKVANLAQQHAAARQWLGLHNLWQAGGDNLVAFMRYLLHPSKQLPDITPQPLVHLRQDGREVSQPRVAGAGKPMLVVLDLSTSDPQPIDAICAASEAQGQSCIGIMTRWGAASRDAIANLRNMLAPAIPSGLVVLQDFVVGAAEGREAVTELLGQLDVPVCKAIRLTDRGANAWQLSEDGLPANSVQYRVAMPEIQGSSQPLVVAAAGPASLDKLTGVELKLPQILPAEVQSLVRRSLNWQQLRSKPNAEKKVALIYYNHPPGRQNIGADNLDVPASLFEMLHALKRAGYNTGELPASPEALLDLMQDRGVNLPEDQAALAEMSRQVNKLDSVAYLNWFSTLPAQVRGEMVEGPLGKLHADLVAAQRARETDIARNRLDKAMHELRHLLEGADHPQRNNALKQLEALNHGYLQCLEKHTDCNALALQKTRLAALGIEGMRGWGPAPGKVMVHDRQILIPGVQFGNIFIGPQPPRGWEVDEELLHANTTIPPPHQYLGYYHWLRSVFKADALVHIGRHSTYEFLPGKAVGLAASDYSRLIAGDLPGIYPYIVDGVGEGTQSKRRGLAVMVDHLTPPLTSTPLYDRLLELRQVVESYESSSSETLKVEAAHEMRRLVEALQLRAELEASMADVLEVRGIGYEQTDDDLLAHEIGHYLTKLQEKFMPHGLHIFGKDWPEESLALMLESMARGHEQGVSAETRDKLAASPRLEMQSLLHALEGGFVPPGKGNDPLRSPDALPTGRNFHALDGDVLPTRLGFQIGANMAAKVRERDSVQDSEGVILWASDAVRDEGVMVSFILSLMGIEPEWNARGIVQRMQLKPGIARHDVIVTTSGLFRDLYPNLMQWIDTGGRLALAASATTIRAQYPALQPALEAALSPLGAGLTEGDEPLSGNGVALQWIRRTQAHQQQGMALPQAGREAAWRIFGDAPGAYGTGVNRLTERSGTWKDRSELGQAYLTRMGHAYGLDAQGQPAQDIFKTALTSIANTYHGRASNLYGLMDNNDAFDYLGGLSLATETVTGKRPTARILNHTDPDNLSDDPLETALLMELRGRYLNPAWIRPLMQHGYAGARTMGQEFMENLWGWQVTRPDIIKDWAWDEVKKVYMDDSLKLGLKPFLEEKHNAHVKAHMLAIMMVAAEKGFWQADEQTLRQLGSDLARLVNKNGLPGSGHTSPNHPMWHWLGQYLDGGTAAALQQTLAKARGDATPGYVDAGAAVAEQTAIEAGQTAPAPQEAAPTQQPQDKPVTQPEPEPAKPAPTQRAFEVAIKSVQEYWYWWLALLPVFAAGLWFGTRKPKL</sequence>
<keyword evidence="6" id="KW-1185">Reference proteome</keyword>
<keyword evidence="5" id="KW-0436">Ligase</keyword>
<dbReference type="STRING" id="265072.Mfla_0118"/>
<dbReference type="RefSeq" id="WP_011478486.1">
    <property type="nucleotide sequence ID" value="NC_007947.1"/>
</dbReference>
<evidence type="ECO:0000256" key="1">
    <source>
        <dbReference type="SAM" id="MobiDB-lite"/>
    </source>
</evidence>
<dbReference type="KEGG" id="mfa:Mfla_0118"/>
<feature type="transmembrane region" description="Helical" evidence="2">
    <location>
        <begin position="1417"/>
        <end position="1435"/>
    </location>
</feature>
<dbReference type="PANTHER" id="PTHR44119:SF1">
    <property type="entry name" value="MAGNESIUM-CHELATASE SUBUNIT CHLH, CHLOROPLASTIC"/>
    <property type="match status" value="1"/>
</dbReference>
<evidence type="ECO:0000256" key="2">
    <source>
        <dbReference type="SAM" id="Phobius"/>
    </source>
</evidence>
<name>Q1GXH8_METFK</name>
<dbReference type="EC" id="6.6.1.2" evidence="5"/>
<feature type="region of interest" description="Disordered" evidence="1">
    <location>
        <begin position="1369"/>
        <end position="1404"/>
    </location>
</feature>
<keyword evidence="3" id="KW-0732">Signal</keyword>
<dbReference type="InterPro" id="IPR003672">
    <property type="entry name" value="CobN/Mg_chltase"/>
</dbReference>
<feature type="domain" description="CobN/magnesium chelatase" evidence="4">
    <location>
        <begin position="227"/>
        <end position="498"/>
    </location>
</feature>
<evidence type="ECO:0000259" key="4">
    <source>
        <dbReference type="Pfam" id="PF02514"/>
    </source>
</evidence>
<organism evidence="5 6">
    <name type="scientific">Methylobacillus flagellatus (strain ATCC 51484 / DSM 6875 / VKM B-1610 / KT)</name>
    <dbReference type="NCBI Taxonomy" id="265072"/>
    <lineage>
        <taxon>Bacteria</taxon>
        <taxon>Pseudomonadati</taxon>
        <taxon>Pseudomonadota</taxon>
        <taxon>Betaproteobacteria</taxon>
        <taxon>Nitrosomonadales</taxon>
        <taxon>Methylophilaceae</taxon>
        <taxon>Methylobacillus</taxon>
    </lineage>
</organism>
<keyword evidence="2" id="KW-0812">Transmembrane</keyword>